<gene>
    <name evidence="12" type="ORF">N869_00310</name>
</gene>
<protein>
    <recommendedName>
        <fullName evidence="10">Cytochrome c oxidase polypeptide 4</fullName>
        <ecNumber evidence="10">7.1.1.9</ecNumber>
    </recommendedName>
    <alternativeName>
        <fullName evidence="10">Cytochrome aa3 subunit 4</fullName>
    </alternativeName>
    <alternativeName>
        <fullName evidence="10">Cytochrome c oxidase polypeptide IV</fullName>
    </alternativeName>
</protein>
<evidence type="ECO:0000256" key="1">
    <source>
        <dbReference type="ARBA" id="ARBA00002536"/>
    </source>
</evidence>
<dbReference type="GO" id="GO:0004129">
    <property type="term" value="F:cytochrome-c oxidase activity"/>
    <property type="evidence" value="ECO:0007669"/>
    <property type="project" value="UniProtKB-EC"/>
</dbReference>
<name>A0A0A0C0K4_9CELL</name>
<evidence type="ECO:0000256" key="2">
    <source>
        <dbReference type="ARBA" id="ARBA00004651"/>
    </source>
</evidence>
<comment type="subcellular location">
    <subcellularLocation>
        <location evidence="2">Cell membrane</location>
        <topology evidence="2">Multi-pass membrane protein</topology>
    </subcellularLocation>
</comment>
<feature type="transmembrane region" description="Helical" evidence="11">
    <location>
        <begin position="31"/>
        <end position="52"/>
    </location>
</feature>
<keyword evidence="8 10" id="KW-0472">Membrane</keyword>
<evidence type="ECO:0000256" key="10">
    <source>
        <dbReference type="PIRNR" id="PIRNR017385"/>
    </source>
</evidence>
<dbReference type="GO" id="GO:0022900">
    <property type="term" value="P:electron transport chain"/>
    <property type="evidence" value="ECO:0007669"/>
    <property type="project" value="InterPro"/>
</dbReference>
<evidence type="ECO:0000256" key="8">
    <source>
        <dbReference type="ARBA" id="ARBA00023136"/>
    </source>
</evidence>
<evidence type="ECO:0000256" key="6">
    <source>
        <dbReference type="ARBA" id="ARBA00022967"/>
    </source>
</evidence>
<evidence type="ECO:0000256" key="9">
    <source>
        <dbReference type="ARBA" id="ARBA00047816"/>
    </source>
</evidence>
<dbReference type="AlphaFoldDB" id="A0A0A0C0K4"/>
<evidence type="ECO:0000256" key="3">
    <source>
        <dbReference type="ARBA" id="ARBA00006870"/>
    </source>
</evidence>
<reference evidence="12 13" key="1">
    <citation type="submission" date="2013-08" db="EMBL/GenBank/DDBJ databases">
        <title>Genome sequencing of Cellulomonas bogoriensis 69B4.</title>
        <authorList>
            <person name="Chen F."/>
            <person name="Li Y."/>
            <person name="Wang G."/>
        </authorList>
    </citation>
    <scope>NUCLEOTIDE SEQUENCE [LARGE SCALE GENOMIC DNA]</scope>
    <source>
        <strain evidence="12 13">69B4</strain>
    </source>
</reference>
<keyword evidence="4 10" id="KW-1003">Cell membrane</keyword>
<sequence>MKFEAKLFLFPTPFFVFIGIVYALWSGWEPVGSTALLLTAGLTGMIGFYLWLVGRRIDPRPEDDAFGEIEEGAGDLGVYSPGSWWPIAIAAAGAICFLGLAVGWWLFYIGSALTVITLVGWVYEFSRGQHAH</sequence>
<comment type="caution">
    <text evidence="12">The sequence shown here is derived from an EMBL/GenBank/DDBJ whole genome shotgun (WGS) entry which is preliminary data.</text>
</comment>
<evidence type="ECO:0000313" key="12">
    <source>
        <dbReference type="EMBL" id="KGM12954.1"/>
    </source>
</evidence>
<feature type="transmembrane region" description="Helical" evidence="11">
    <location>
        <begin position="7"/>
        <end position="25"/>
    </location>
</feature>
<dbReference type="PIRSF" id="PIRSF017385">
    <property type="entry name" value="CtaF"/>
    <property type="match status" value="1"/>
</dbReference>
<keyword evidence="7 11" id="KW-1133">Transmembrane helix</keyword>
<dbReference type="GO" id="GO:0005886">
    <property type="term" value="C:plasma membrane"/>
    <property type="evidence" value="ECO:0007669"/>
    <property type="project" value="UniProtKB-SubCell"/>
</dbReference>
<evidence type="ECO:0000256" key="4">
    <source>
        <dbReference type="ARBA" id="ARBA00022475"/>
    </source>
</evidence>
<keyword evidence="13" id="KW-1185">Reference proteome</keyword>
<dbReference type="Proteomes" id="UP000054314">
    <property type="component" value="Unassembled WGS sequence"/>
</dbReference>
<comment type="similarity">
    <text evidence="3 10">Belongs to the cytochrome c oxidase bacterial subunit CtaF family.</text>
</comment>
<proteinExistence type="inferred from homology"/>
<dbReference type="Pfam" id="PF12270">
    <property type="entry name" value="Cyt_c_ox_IV"/>
    <property type="match status" value="1"/>
</dbReference>
<comment type="function">
    <text evidence="1 10">Part of cytochrome c oxidase, its function is unknown.</text>
</comment>
<comment type="catalytic activity">
    <reaction evidence="9 10">
        <text>4 Fe(II)-[cytochrome c] + O2 + 8 H(+)(in) = 4 Fe(III)-[cytochrome c] + 2 H2O + 4 H(+)(out)</text>
        <dbReference type="Rhea" id="RHEA:11436"/>
        <dbReference type="Rhea" id="RHEA-COMP:10350"/>
        <dbReference type="Rhea" id="RHEA-COMP:14399"/>
        <dbReference type="ChEBI" id="CHEBI:15377"/>
        <dbReference type="ChEBI" id="CHEBI:15378"/>
        <dbReference type="ChEBI" id="CHEBI:15379"/>
        <dbReference type="ChEBI" id="CHEBI:29033"/>
        <dbReference type="ChEBI" id="CHEBI:29034"/>
        <dbReference type="EC" id="7.1.1.9"/>
    </reaction>
</comment>
<evidence type="ECO:0000313" key="13">
    <source>
        <dbReference type="Proteomes" id="UP000054314"/>
    </source>
</evidence>
<evidence type="ECO:0000256" key="7">
    <source>
        <dbReference type="ARBA" id="ARBA00022989"/>
    </source>
</evidence>
<accession>A0A0A0C0K4</accession>
<organism evidence="12 13">
    <name type="scientific">Cellulomonas bogoriensis 69B4 = DSM 16987</name>
    <dbReference type="NCBI Taxonomy" id="1386082"/>
    <lineage>
        <taxon>Bacteria</taxon>
        <taxon>Bacillati</taxon>
        <taxon>Actinomycetota</taxon>
        <taxon>Actinomycetes</taxon>
        <taxon>Micrococcales</taxon>
        <taxon>Cellulomonadaceae</taxon>
        <taxon>Cellulomonas</taxon>
    </lineage>
</organism>
<dbReference type="EC" id="7.1.1.9" evidence="10"/>
<comment type="subunit">
    <text evidence="10">Associates with subunits I, II and III to form cytochrome c oxidase.</text>
</comment>
<keyword evidence="5 11" id="KW-0812">Transmembrane</keyword>
<evidence type="ECO:0000256" key="5">
    <source>
        <dbReference type="ARBA" id="ARBA00022692"/>
    </source>
</evidence>
<evidence type="ECO:0000256" key="11">
    <source>
        <dbReference type="SAM" id="Phobius"/>
    </source>
</evidence>
<dbReference type="OrthoDB" id="5244617at2"/>
<dbReference type="RefSeq" id="WP_035060315.1">
    <property type="nucleotide sequence ID" value="NZ_AXCZ01000079.1"/>
</dbReference>
<dbReference type="EMBL" id="AXCZ01000079">
    <property type="protein sequence ID" value="KGM12954.1"/>
    <property type="molecule type" value="Genomic_DNA"/>
</dbReference>
<dbReference type="InterPro" id="IPR021050">
    <property type="entry name" value="Cyt_c_oxidase_su4_actinobac"/>
</dbReference>
<keyword evidence="6 10" id="KW-1278">Translocase</keyword>
<feature type="transmembrane region" description="Helical" evidence="11">
    <location>
        <begin position="106"/>
        <end position="123"/>
    </location>
</feature>